<dbReference type="FunCoup" id="A0A218Z2C3">
    <property type="interactions" value="921"/>
</dbReference>
<comment type="similarity">
    <text evidence="2 5">Belongs to the MET18/MMS19 family.</text>
</comment>
<keyword evidence="5" id="KW-0234">DNA repair</keyword>
<dbReference type="PANTHER" id="PTHR12891">
    <property type="entry name" value="DNA REPAIR/TRANSCRIPTION PROTEIN MET18/MMS19"/>
    <property type="match status" value="1"/>
</dbReference>
<keyword evidence="9" id="KW-1185">Reference proteome</keyword>
<evidence type="ECO:0000313" key="8">
    <source>
        <dbReference type="EMBL" id="OWP01425.1"/>
    </source>
</evidence>
<protein>
    <recommendedName>
        <fullName evidence="5">MMS19 nucleotide excision repair protein</fullName>
    </recommendedName>
</protein>
<dbReference type="EMBL" id="MZNU01000279">
    <property type="protein sequence ID" value="OWP01425.1"/>
    <property type="molecule type" value="Genomic_DNA"/>
</dbReference>
<evidence type="ECO:0000313" key="9">
    <source>
        <dbReference type="Proteomes" id="UP000242519"/>
    </source>
</evidence>
<dbReference type="SUPFAM" id="SSF48371">
    <property type="entry name" value="ARM repeat"/>
    <property type="match status" value="1"/>
</dbReference>
<sequence>MSTLSTSVKAWVEATELGDGSTRVEEDIVMEYAGAIDLGIYSILNLVQDLGPYLGLDAEKPVVARALGLLPAVLGALQEEPSRQDISALTTYFCTRLSNPDEESSFRAGVHEVARSLNIIVNWQRFVPSDAATVISAIFTMANYSVLTGLPPSTRLDLLLVVDSLFRKRDLALIKAIKIPALISGLVSLAEIEKNPSCLKVIFSLYAHLSGGWDLGADEFQSLWGSFSRYYPITLGSTAKDASQPTQETLRDLLLQCIVSNDYYASVAIPMCLEKLDTTVDLSATTKLEVLDTLAACVDKYSVPALDPWSVKIWDSLKFEIWNGEVDDFIKSSLKVIYTLVASLSCTCYDWDNTNSPLAKITAPISLECSIRIQDLSQYTKCSGLVLCTVASGSPAAFYHVIKTVIPKLDVAWQGLKLASEKNLLLGVINNILVARLAQPDATTGMKDTAPAAYEGAASNVLKMKDSFSKFSKTITDIYFGAVTTVAAQNTADTGPDPVYGVAAIFGLKQIFQIPDYLSAFERGMIIQKLTDLSLNPSGDSEIEKAVVDALQRISSIEPQVFGEITLSKLVDTLPVKVSEDPEKQKDEMESILARLENLVSISCTSVSETEFRDGPPAGSAAGYWHRNFDSMANKVLTKLNNIIQEGGQMRYATALVATIADGLRRFEETLTSARSHATEPKPVNSSIGPYTYIVMELLSLTVAQKTDGNGDFFIGINPHILSAYAGAADTFVELVGRVAMLALRSKLTTTLNNFVLSWNEKFTSEPSAIWSLFTHSKDASLAVSQQNLLQGPAEKCLANSLSMYLLAGSSPKSKEGLRISAGDLAATMILNAISLNNQSSPFSQSAILSLLQLLVNKFGASKETLGNGVTLLAFMKTVFDDSPSLSSVQVDKAYQVLAYFSAASLASFDPTMAPLISYMVSGVGDVKYGRKIAKSFRILLASSPILTAENYCTVRKLRKSRLYTLAVDPLIISLKGANTKDLRENYLIAIAGVIFYMEPTYLSEGTNAERLMPLILEGVNVTDDDFTKVAYLKILVGILPLCPALIQEHLDSVLNRVSDRLRNTYDAPSDGSVQCRILAVQVLTLLILLMKPSTLVQRSIKFLKELDAAKNDVSWEVRQKATQCRMQWFYMADRAK</sequence>
<keyword evidence="3" id="KW-0677">Repeat</keyword>
<dbReference type="GO" id="GO:0005634">
    <property type="term" value="C:nucleus"/>
    <property type="evidence" value="ECO:0007669"/>
    <property type="project" value="UniProtKB-SubCell"/>
</dbReference>
<dbReference type="PANTHER" id="PTHR12891:SF0">
    <property type="entry name" value="MMS19 NUCLEOTIDE EXCISION REPAIR PROTEIN HOMOLOG"/>
    <property type="match status" value="1"/>
</dbReference>
<keyword evidence="4 5" id="KW-0539">Nucleus</keyword>
<dbReference type="Pfam" id="PF12460">
    <property type="entry name" value="MMS19_C"/>
    <property type="match status" value="1"/>
</dbReference>
<organism evidence="8 9">
    <name type="scientific">Diplocarpon coronariae</name>
    <dbReference type="NCBI Taxonomy" id="2795749"/>
    <lineage>
        <taxon>Eukaryota</taxon>
        <taxon>Fungi</taxon>
        <taxon>Dikarya</taxon>
        <taxon>Ascomycota</taxon>
        <taxon>Pezizomycotina</taxon>
        <taxon>Leotiomycetes</taxon>
        <taxon>Helotiales</taxon>
        <taxon>Drepanopezizaceae</taxon>
        <taxon>Diplocarpon</taxon>
    </lineage>
</organism>
<dbReference type="STRING" id="503106.A0A218Z2C3"/>
<dbReference type="GO" id="GO:0016226">
    <property type="term" value="P:iron-sulfur cluster assembly"/>
    <property type="evidence" value="ECO:0007669"/>
    <property type="project" value="UniProtKB-UniRule"/>
</dbReference>
<dbReference type="InterPro" id="IPR039920">
    <property type="entry name" value="MMS19"/>
</dbReference>
<evidence type="ECO:0000256" key="5">
    <source>
        <dbReference type="RuleBase" id="RU367072"/>
    </source>
</evidence>
<reference evidence="8 9" key="1">
    <citation type="submission" date="2017-04" db="EMBL/GenBank/DDBJ databases">
        <title>Draft genome sequence of Marssonina coronaria NL1: causal agent of apple blotch.</title>
        <authorList>
            <person name="Cheng Q."/>
        </authorList>
    </citation>
    <scope>NUCLEOTIDE SEQUENCE [LARGE SCALE GENOMIC DNA]</scope>
    <source>
        <strain evidence="8 9">NL1</strain>
    </source>
</reference>
<comment type="caution">
    <text evidence="8">The sequence shown here is derived from an EMBL/GenBank/DDBJ whole genome shotgun (WGS) entry which is preliminary data.</text>
</comment>
<evidence type="ECO:0000256" key="1">
    <source>
        <dbReference type="ARBA" id="ARBA00004123"/>
    </source>
</evidence>
<dbReference type="InterPro" id="IPR029240">
    <property type="entry name" value="MMS19_N"/>
</dbReference>
<accession>A0A218Z2C3</accession>
<dbReference type="Proteomes" id="UP000242519">
    <property type="component" value="Unassembled WGS sequence"/>
</dbReference>
<dbReference type="GO" id="GO:0051604">
    <property type="term" value="P:protein maturation"/>
    <property type="evidence" value="ECO:0007669"/>
    <property type="project" value="UniProtKB-UniRule"/>
</dbReference>
<evidence type="ECO:0000256" key="2">
    <source>
        <dbReference type="ARBA" id="ARBA00009340"/>
    </source>
</evidence>
<dbReference type="AlphaFoldDB" id="A0A218Z2C3"/>
<proteinExistence type="inferred from homology"/>
<evidence type="ECO:0000259" key="6">
    <source>
        <dbReference type="Pfam" id="PF12460"/>
    </source>
</evidence>
<feature type="domain" description="MMS19 N-terminal" evidence="7">
    <location>
        <begin position="47"/>
        <end position="323"/>
    </location>
</feature>
<gene>
    <name evidence="8" type="ORF">B2J93_2835</name>
</gene>
<dbReference type="InterPro" id="IPR016024">
    <property type="entry name" value="ARM-type_fold"/>
</dbReference>
<dbReference type="GO" id="GO:0097361">
    <property type="term" value="C:cytosolic [4Fe-4S] assembly targeting complex"/>
    <property type="evidence" value="ECO:0007669"/>
    <property type="project" value="UniProtKB-UniRule"/>
</dbReference>
<evidence type="ECO:0000256" key="4">
    <source>
        <dbReference type="ARBA" id="ARBA00023242"/>
    </source>
</evidence>
<evidence type="ECO:0000259" key="7">
    <source>
        <dbReference type="Pfam" id="PF14500"/>
    </source>
</evidence>
<dbReference type="Gene3D" id="1.25.10.10">
    <property type="entry name" value="Leucine-rich Repeat Variant"/>
    <property type="match status" value="1"/>
</dbReference>
<comment type="function">
    <text evidence="5">Key component of the cytosolic iron-sulfur protein assembly (CIA) complex, a multiprotein complex that mediates the incorporation of iron-sulfur cluster into apoproteins specifically involved in DNA metabolism and genomic integrity. In the CIA complex, MMS19 acts as an adapter between early-acting CIA components and a subset of cellular target iron-sulfur proteins.</text>
</comment>
<dbReference type="GO" id="GO:0006281">
    <property type="term" value="P:DNA repair"/>
    <property type="evidence" value="ECO:0007669"/>
    <property type="project" value="UniProtKB-UniRule"/>
</dbReference>
<dbReference type="InterPro" id="IPR011989">
    <property type="entry name" value="ARM-like"/>
</dbReference>
<dbReference type="Pfam" id="PF14500">
    <property type="entry name" value="MMS19_N"/>
    <property type="match status" value="1"/>
</dbReference>
<name>A0A218Z2C3_9HELO</name>
<dbReference type="InParanoid" id="A0A218Z2C3"/>
<evidence type="ECO:0000256" key="3">
    <source>
        <dbReference type="ARBA" id="ARBA00022737"/>
    </source>
</evidence>
<dbReference type="InterPro" id="IPR024687">
    <property type="entry name" value="MMS19_C"/>
</dbReference>
<comment type="subcellular location">
    <subcellularLocation>
        <location evidence="1 5">Nucleus</location>
    </subcellularLocation>
</comment>
<feature type="domain" description="MMS19 C-terminal" evidence="6">
    <location>
        <begin position="629"/>
        <end position="1087"/>
    </location>
</feature>
<keyword evidence="5" id="KW-0227">DNA damage</keyword>
<dbReference type="OrthoDB" id="342900at2759"/>